<dbReference type="SUPFAM" id="SSF53474">
    <property type="entry name" value="alpha/beta-Hydrolases"/>
    <property type="match status" value="1"/>
</dbReference>
<dbReference type="InterPro" id="IPR024499">
    <property type="entry name" value="Mbeg1-like"/>
</dbReference>
<dbReference type="Proteomes" id="UP000325295">
    <property type="component" value="Chromosome"/>
</dbReference>
<organism evidence="1 2">
    <name type="scientific">Paucilactobacillus nenjiangensis</name>
    <dbReference type="NCBI Taxonomy" id="1296540"/>
    <lineage>
        <taxon>Bacteria</taxon>
        <taxon>Bacillati</taxon>
        <taxon>Bacillota</taxon>
        <taxon>Bacilli</taxon>
        <taxon>Lactobacillales</taxon>
        <taxon>Lactobacillaceae</taxon>
        <taxon>Paucilactobacillus</taxon>
    </lineage>
</organism>
<dbReference type="AlphaFoldDB" id="A0A5P1X202"/>
<dbReference type="RefSeq" id="WP_150203054.1">
    <property type="nucleotide sequence ID" value="NZ_CP043939.1"/>
</dbReference>
<accession>A0A5P1X202</accession>
<gene>
    <name evidence="1" type="ORF">F0161_00400</name>
</gene>
<protein>
    <submittedName>
        <fullName evidence="1">DUF2974 domain-containing protein</fullName>
    </submittedName>
</protein>
<dbReference type="Pfam" id="PF11187">
    <property type="entry name" value="Mbeg1-like"/>
    <property type="match status" value="1"/>
</dbReference>
<proteinExistence type="predicted"/>
<evidence type="ECO:0000313" key="2">
    <source>
        <dbReference type="Proteomes" id="UP000325295"/>
    </source>
</evidence>
<sequence length="352" mass="40410">MFDIISYARKFSKFTFAEKQFNNIDGVIFSQLPYLNYKSLSGPTSLANMTIAEIAQFSHHTWNAKKNYQLLNIMKNSLRYRDVKFLDFTNKFSYGKDQNFSAVSMQINADHYFVGYRGTESNFVDWKEDMNLSFMKEIPSRVEATHYLKDFMNSVSGKVIIGGHSKGGDLATFAFKHIPESLQARITHAYSIDGPTSIKTKHTSIQDRITKLVPQTSLIGIIMDRSKKFQVVRSTADMMEQHNPFTWSVVDGDFEYLPQTDKFSKIVQDSLMTWQKELSPGMKKTFVNSLFRAIDKTGHTSVNEFAKHWKQNVIAITRTAASQPAETRKVWRNFSGKLIKCFITSTGKHAFR</sequence>
<dbReference type="OrthoDB" id="9769481at2"/>
<reference evidence="1 2" key="1">
    <citation type="submission" date="2019-09" db="EMBL/GenBank/DDBJ databases">
        <title>Complete Genome Sequence of Lactobacillus nenjiangensis SH-Y15, isolated from sauerkraut.</title>
        <authorList>
            <person name="Yang H."/>
        </authorList>
    </citation>
    <scope>NUCLEOTIDE SEQUENCE [LARGE SCALE GENOMIC DNA]</scope>
    <source>
        <strain evidence="1 2">SH-Y15</strain>
    </source>
</reference>
<evidence type="ECO:0000313" key="1">
    <source>
        <dbReference type="EMBL" id="QER66471.1"/>
    </source>
</evidence>
<dbReference type="InterPro" id="IPR029058">
    <property type="entry name" value="AB_hydrolase_fold"/>
</dbReference>
<name>A0A5P1X202_9LACO</name>
<dbReference type="EMBL" id="CP043939">
    <property type="protein sequence ID" value="QER66471.1"/>
    <property type="molecule type" value="Genomic_DNA"/>
</dbReference>
<dbReference type="KEGG" id="lnn:F0161_00400"/>
<keyword evidence="2" id="KW-1185">Reference proteome</keyword>